<evidence type="ECO:0000256" key="6">
    <source>
        <dbReference type="SAM" id="Phobius"/>
    </source>
</evidence>
<feature type="transmembrane region" description="Helical" evidence="6">
    <location>
        <begin position="98"/>
        <end position="117"/>
    </location>
</feature>
<dbReference type="PANTHER" id="PTHR38459">
    <property type="entry name" value="PROPHAGE BACTOPRENOL-LINKED GLUCOSE TRANSLOCASE HOMOLOG"/>
    <property type="match status" value="1"/>
</dbReference>
<reference evidence="8 9" key="1">
    <citation type="journal article" date="2018" name="Int. J. Syst. Evol. Microbiol.">
        <title>Uliginosibacterium sediminicola sp. nov., isolated from freshwater sediment.</title>
        <authorList>
            <person name="Hwang W.M."/>
            <person name="Kim S.M."/>
            <person name="Kang K."/>
            <person name="Ahn T.Y."/>
        </authorList>
    </citation>
    <scope>NUCLEOTIDE SEQUENCE [LARGE SCALE GENOMIC DNA]</scope>
    <source>
        <strain evidence="8 9">M1-21</strain>
    </source>
</reference>
<organism evidence="8 9">
    <name type="scientific">Uliginosibacterium sediminicola</name>
    <dbReference type="NCBI Taxonomy" id="2024550"/>
    <lineage>
        <taxon>Bacteria</taxon>
        <taxon>Pseudomonadati</taxon>
        <taxon>Pseudomonadota</taxon>
        <taxon>Betaproteobacteria</taxon>
        <taxon>Rhodocyclales</taxon>
        <taxon>Zoogloeaceae</taxon>
        <taxon>Uliginosibacterium</taxon>
    </lineage>
</organism>
<evidence type="ECO:0000256" key="5">
    <source>
        <dbReference type="ARBA" id="ARBA00023136"/>
    </source>
</evidence>
<dbReference type="InterPro" id="IPR051401">
    <property type="entry name" value="GtrA_CellWall_Glycosyl"/>
</dbReference>
<evidence type="ECO:0000256" key="3">
    <source>
        <dbReference type="ARBA" id="ARBA00022692"/>
    </source>
</evidence>
<dbReference type="EMBL" id="JBDIVE010000003">
    <property type="protein sequence ID" value="MEN3068226.1"/>
    <property type="molecule type" value="Genomic_DNA"/>
</dbReference>
<accession>A0ABU9YWV8</accession>
<evidence type="ECO:0000256" key="1">
    <source>
        <dbReference type="ARBA" id="ARBA00004141"/>
    </source>
</evidence>
<feature type="domain" description="GtrA/DPMS transmembrane" evidence="7">
    <location>
        <begin position="8"/>
        <end position="124"/>
    </location>
</feature>
<evidence type="ECO:0000313" key="9">
    <source>
        <dbReference type="Proteomes" id="UP001410394"/>
    </source>
</evidence>
<evidence type="ECO:0000259" key="7">
    <source>
        <dbReference type="Pfam" id="PF04138"/>
    </source>
</evidence>
<evidence type="ECO:0000256" key="4">
    <source>
        <dbReference type="ARBA" id="ARBA00022989"/>
    </source>
</evidence>
<evidence type="ECO:0000256" key="2">
    <source>
        <dbReference type="ARBA" id="ARBA00009399"/>
    </source>
</evidence>
<dbReference type="InterPro" id="IPR007267">
    <property type="entry name" value="GtrA_DPMS_TM"/>
</dbReference>
<gene>
    <name evidence="8" type="ORF">ABDB84_07020</name>
</gene>
<feature type="transmembrane region" description="Helical" evidence="6">
    <location>
        <begin position="7"/>
        <end position="31"/>
    </location>
</feature>
<keyword evidence="9" id="KW-1185">Reference proteome</keyword>
<keyword evidence="5 6" id="KW-0472">Membrane</keyword>
<dbReference type="Proteomes" id="UP001410394">
    <property type="component" value="Unassembled WGS sequence"/>
</dbReference>
<sequence length="134" mass="15078">MMDERKLRYLLAGAWNTVFGYAVGLALYSLFHEQLHVVAIGVVANLLAITMSFMSYKLFVFRTRGNWLSEYLRCYLVYGGSALLGVCMLWVLVDGLGLPFWLAQGLIIVLTVTVSYFGHARFTFRRNAVGNPKG</sequence>
<dbReference type="PANTHER" id="PTHR38459:SF1">
    <property type="entry name" value="PROPHAGE BACTOPRENOL-LINKED GLUCOSE TRANSLOCASE HOMOLOG"/>
    <property type="match status" value="1"/>
</dbReference>
<comment type="caution">
    <text evidence="8">The sequence shown here is derived from an EMBL/GenBank/DDBJ whole genome shotgun (WGS) entry which is preliminary data.</text>
</comment>
<protein>
    <submittedName>
        <fullName evidence="8">GtrA family protein</fullName>
    </submittedName>
</protein>
<keyword evidence="3 6" id="KW-0812">Transmembrane</keyword>
<evidence type="ECO:0000313" key="8">
    <source>
        <dbReference type="EMBL" id="MEN3068226.1"/>
    </source>
</evidence>
<feature type="transmembrane region" description="Helical" evidence="6">
    <location>
        <begin position="71"/>
        <end position="92"/>
    </location>
</feature>
<name>A0ABU9YWV8_9RHOO</name>
<proteinExistence type="inferred from homology"/>
<keyword evidence="4 6" id="KW-1133">Transmembrane helix</keyword>
<dbReference type="Pfam" id="PF04138">
    <property type="entry name" value="GtrA_DPMS_TM"/>
    <property type="match status" value="1"/>
</dbReference>
<dbReference type="RefSeq" id="WP_345918996.1">
    <property type="nucleotide sequence ID" value="NZ_JBDIVE010000003.1"/>
</dbReference>
<comment type="subcellular location">
    <subcellularLocation>
        <location evidence="1">Membrane</location>
        <topology evidence="1">Multi-pass membrane protein</topology>
    </subcellularLocation>
</comment>
<feature type="transmembrane region" description="Helical" evidence="6">
    <location>
        <begin position="37"/>
        <end position="59"/>
    </location>
</feature>
<comment type="similarity">
    <text evidence="2">Belongs to the GtrA family.</text>
</comment>